<dbReference type="InterPro" id="IPR012337">
    <property type="entry name" value="RNaseH-like_sf"/>
</dbReference>
<sequence length="269" mass="29302">MLRLSRPLAVFDLETTGTDTVTDRIVEISILKIFPDGTRETKTRRLNPGRPIPAGASAVHGIRDADVAGEPTFKQLAKGLYAYLSGCDLCTFNGKRFDVPLLAEEFAHAGLDFPSWDTSVIDVSDIYRVFNPRTLAAAVAQYLGRDHAQAHSAAADTAATFELLEALAHGPLSTFLQANEQVCAEDLFCASGLSDLGDGVHHGRSRTIRIDPAAKLVRNDQGTIVWNFGKHRGLPVTDADPGYIKWVMGDSFPETTKLTVRKVLERVVV</sequence>
<proteinExistence type="predicted"/>
<keyword evidence="2" id="KW-0269">Exonuclease</keyword>
<feature type="domain" description="Exonuclease" evidence="1">
    <location>
        <begin position="7"/>
        <end position="173"/>
    </location>
</feature>
<reference evidence="3" key="1">
    <citation type="journal article" date="2019" name="Int. J. Syst. Evol. Microbiol.">
        <title>The Global Catalogue of Microorganisms (GCM) 10K type strain sequencing project: providing services to taxonomists for standard genome sequencing and annotation.</title>
        <authorList>
            <consortium name="The Broad Institute Genomics Platform"/>
            <consortium name="The Broad Institute Genome Sequencing Center for Infectious Disease"/>
            <person name="Wu L."/>
            <person name="Ma J."/>
        </authorList>
    </citation>
    <scope>NUCLEOTIDE SEQUENCE [LARGE SCALE GENOMIC DNA]</scope>
    <source>
        <strain evidence="3">JCM 17924</strain>
    </source>
</reference>
<comment type="caution">
    <text evidence="2">The sequence shown here is derived from an EMBL/GenBank/DDBJ whole genome shotgun (WGS) entry which is preliminary data.</text>
</comment>
<keyword evidence="2" id="KW-0378">Hydrolase</keyword>
<dbReference type="SUPFAM" id="SSF53098">
    <property type="entry name" value="Ribonuclease H-like"/>
    <property type="match status" value="1"/>
</dbReference>
<organism evidence="2 3">
    <name type="scientific">Hymenobacter koreensis</name>
    <dbReference type="NCBI Taxonomy" id="1084523"/>
    <lineage>
        <taxon>Bacteria</taxon>
        <taxon>Pseudomonadati</taxon>
        <taxon>Bacteroidota</taxon>
        <taxon>Cytophagia</taxon>
        <taxon>Cytophagales</taxon>
        <taxon>Hymenobacteraceae</taxon>
        <taxon>Hymenobacter</taxon>
    </lineage>
</organism>
<keyword evidence="2" id="KW-0540">Nuclease</keyword>
<dbReference type="PANTHER" id="PTHR30231">
    <property type="entry name" value="DNA POLYMERASE III SUBUNIT EPSILON"/>
    <property type="match status" value="1"/>
</dbReference>
<dbReference type="PANTHER" id="PTHR30231:SF41">
    <property type="entry name" value="DNA POLYMERASE III SUBUNIT EPSILON"/>
    <property type="match status" value="1"/>
</dbReference>
<dbReference type="CDD" id="cd06127">
    <property type="entry name" value="DEDDh"/>
    <property type="match status" value="1"/>
</dbReference>
<dbReference type="RefSeq" id="WP_345223281.1">
    <property type="nucleotide sequence ID" value="NZ_BAABHA010000003.1"/>
</dbReference>
<protein>
    <submittedName>
        <fullName evidence="2">3'-5' exonuclease</fullName>
    </submittedName>
</protein>
<evidence type="ECO:0000313" key="3">
    <source>
        <dbReference type="Proteomes" id="UP001500454"/>
    </source>
</evidence>
<dbReference type="Gene3D" id="3.30.420.10">
    <property type="entry name" value="Ribonuclease H-like superfamily/Ribonuclease H"/>
    <property type="match status" value="1"/>
</dbReference>
<evidence type="ECO:0000259" key="1">
    <source>
        <dbReference type="SMART" id="SM00479"/>
    </source>
</evidence>
<evidence type="ECO:0000313" key="2">
    <source>
        <dbReference type="EMBL" id="GAA4379625.1"/>
    </source>
</evidence>
<accession>A0ABP8IY49</accession>
<dbReference type="InterPro" id="IPR013520">
    <property type="entry name" value="Ribonucl_H"/>
</dbReference>
<dbReference type="SMART" id="SM00479">
    <property type="entry name" value="EXOIII"/>
    <property type="match status" value="1"/>
</dbReference>
<dbReference type="Proteomes" id="UP001500454">
    <property type="component" value="Unassembled WGS sequence"/>
</dbReference>
<dbReference type="GO" id="GO:0004527">
    <property type="term" value="F:exonuclease activity"/>
    <property type="evidence" value="ECO:0007669"/>
    <property type="project" value="UniProtKB-KW"/>
</dbReference>
<name>A0ABP8IY49_9BACT</name>
<keyword evidence="3" id="KW-1185">Reference proteome</keyword>
<dbReference type="InterPro" id="IPR036397">
    <property type="entry name" value="RNaseH_sf"/>
</dbReference>
<gene>
    <name evidence="2" type="ORF">GCM10023186_17210</name>
</gene>
<dbReference type="Pfam" id="PF00929">
    <property type="entry name" value="RNase_T"/>
    <property type="match status" value="1"/>
</dbReference>
<dbReference type="EMBL" id="BAABHA010000003">
    <property type="protein sequence ID" value="GAA4379625.1"/>
    <property type="molecule type" value="Genomic_DNA"/>
</dbReference>